<dbReference type="PROSITE" id="PS50222">
    <property type="entry name" value="EF_HAND_2"/>
    <property type="match status" value="3"/>
</dbReference>
<feature type="domain" description="EF-hand" evidence="9">
    <location>
        <begin position="8"/>
        <end position="43"/>
    </location>
</feature>
<evidence type="ECO:0000259" key="9">
    <source>
        <dbReference type="PROSITE" id="PS50222"/>
    </source>
</evidence>
<dbReference type="SMART" id="SM00054">
    <property type="entry name" value="EFh"/>
    <property type="match status" value="3"/>
</dbReference>
<dbReference type="FunFam" id="1.10.238.10:FF:000178">
    <property type="entry name" value="Calmodulin-2 A"/>
    <property type="match status" value="1"/>
</dbReference>
<evidence type="ECO:0000256" key="3">
    <source>
        <dbReference type="ARBA" id="ARBA00023123"/>
    </source>
</evidence>
<dbReference type="PANTHER" id="PTHR23048">
    <property type="entry name" value="MYOSIN LIGHT CHAIN 1, 3"/>
    <property type="match status" value="1"/>
</dbReference>
<dbReference type="InterPro" id="IPR002048">
    <property type="entry name" value="EF_hand_dom"/>
</dbReference>
<dbReference type="InterPro" id="IPR050230">
    <property type="entry name" value="CALM/Myosin/TropC-like"/>
</dbReference>
<evidence type="ECO:0000256" key="1">
    <source>
        <dbReference type="ARBA" id="ARBA00022737"/>
    </source>
</evidence>
<dbReference type="Proteomes" id="UP000242188">
    <property type="component" value="Unassembled WGS sequence"/>
</dbReference>
<sequence>MADLLDEDKLEEIKEAFGMFDTEDKGTIPLKDLGTLLRALGDQPTEADLEDTVLQINAISNAVPPPDQKPAPAEGEEGDPPTEQQEEQEREPPSSPPKSAFKASEVKGTLDLKSFLTVCGKRLSKERDKEAELRSAFKMIDKEGTGMINAATLRHIMVTLGEKLDDEDADDMVYEADTDHDGQINWEEFCEILLEMEK</sequence>
<proteinExistence type="predicted"/>
<dbReference type="InterPro" id="IPR018247">
    <property type="entry name" value="EF_Hand_1_Ca_BS"/>
</dbReference>
<dbReference type="PROSITE" id="PS00018">
    <property type="entry name" value="EF_HAND_1"/>
    <property type="match status" value="1"/>
</dbReference>
<evidence type="ECO:0000256" key="8">
    <source>
        <dbReference type="SAM" id="MobiDB-lite"/>
    </source>
</evidence>
<keyword evidence="11" id="KW-1185">Reference proteome</keyword>
<feature type="region of interest" description="Disordered" evidence="8">
    <location>
        <begin position="59"/>
        <end position="104"/>
    </location>
</feature>
<dbReference type="EMBL" id="NEDP02005583">
    <property type="protein sequence ID" value="OWF37729.1"/>
    <property type="molecule type" value="Genomic_DNA"/>
</dbReference>
<dbReference type="SUPFAM" id="SSF47473">
    <property type="entry name" value="EF-hand"/>
    <property type="match status" value="1"/>
</dbReference>
<gene>
    <name evidence="10" type="ORF">KP79_PYT21386</name>
</gene>
<evidence type="ECO:0000256" key="2">
    <source>
        <dbReference type="ARBA" id="ARBA00022837"/>
    </source>
</evidence>
<keyword evidence="4" id="KW-0505">Motor protein</keyword>
<dbReference type="Pfam" id="PF13405">
    <property type="entry name" value="EF-hand_6"/>
    <property type="match status" value="1"/>
</dbReference>
<dbReference type="GO" id="GO:0005509">
    <property type="term" value="F:calcium ion binding"/>
    <property type="evidence" value="ECO:0007669"/>
    <property type="project" value="InterPro"/>
</dbReference>
<keyword evidence="2" id="KW-0106">Calcium</keyword>
<keyword evidence="5" id="KW-0514">Muscle protein</keyword>
<accession>A0A210PML4</accession>
<dbReference type="Gene3D" id="1.10.238.10">
    <property type="entry name" value="EF-hand"/>
    <property type="match status" value="2"/>
</dbReference>
<evidence type="ECO:0000256" key="4">
    <source>
        <dbReference type="ARBA" id="ARBA00023175"/>
    </source>
</evidence>
<dbReference type="STRING" id="6573.A0A210PML4"/>
<comment type="caution">
    <text evidence="10">The sequence shown here is derived from an EMBL/GenBank/DDBJ whole genome shotgun (WGS) entry which is preliminary data.</text>
</comment>
<dbReference type="PANTHER" id="PTHR23048:SF0">
    <property type="entry name" value="CALMODULIN LIKE 3"/>
    <property type="match status" value="1"/>
</dbReference>
<feature type="domain" description="EF-hand" evidence="9">
    <location>
        <begin position="128"/>
        <end position="163"/>
    </location>
</feature>
<organism evidence="10 11">
    <name type="scientific">Mizuhopecten yessoensis</name>
    <name type="common">Japanese scallop</name>
    <name type="synonym">Patinopecten yessoensis</name>
    <dbReference type="NCBI Taxonomy" id="6573"/>
    <lineage>
        <taxon>Eukaryota</taxon>
        <taxon>Metazoa</taxon>
        <taxon>Spiralia</taxon>
        <taxon>Lophotrochozoa</taxon>
        <taxon>Mollusca</taxon>
        <taxon>Bivalvia</taxon>
        <taxon>Autobranchia</taxon>
        <taxon>Pteriomorphia</taxon>
        <taxon>Pectinida</taxon>
        <taxon>Pectinoidea</taxon>
        <taxon>Pectinidae</taxon>
        <taxon>Mizuhopecten</taxon>
    </lineage>
</organism>
<dbReference type="InterPro" id="IPR011992">
    <property type="entry name" value="EF-hand-dom_pair"/>
</dbReference>
<evidence type="ECO:0000313" key="10">
    <source>
        <dbReference type="EMBL" id="OWF37729.1"/>
    </source>
</evidence>
<feature type="compositionally biased region" description="Acidic residues" evidence="8">
    <location>
        <begin position="74"/>
        <end position="89"/>
    </location>
</feature>
<dbReference type="CDD" id="cd00051">
    <property type="entry name" value="EFh"/>
    <property type="match status" value="1"/>
</dbReference>
<evidence type="ECO:0000256" key="6">
    <source>
        <dbReference type="ARBA" id="ARBA00049593"/>
    </source>
</evidence>
<keyword evidence="3" id="KW-0518">Myosin</keyword>
<evidence type="ECO:0000256" key="5">
    <source>
        <dbReference type="ARBA" id="ARBA00023179"/>
    </source>
</evidence>
<reference evidence="10 11" key="1">
    <citation type="journal article" date="2017" name="Nat. Ecol. Evol.">
        <title>Scallop genome provides insights into evolution of bilaterian karyotype and development.</title>
        <authorList>
            <person name="Wang S."/>
            <person name="Zhang J."/>
            <person name="Jiao W."/>
            <person name="Li J."/>
            <person name="Xun X."/>
            <person name="Sun Y."/>
            <person name="Guo X."/>
            <person name="Huan P."/>
            <person name="Dong B."/>
            <person name="Zhang L."/>
            <person name="Hu X."/>
            <person name="Sun X."/>
            <person name="Wang J."/>
            <person name="Zhao C."/>
            <person name="Wang Y."/>
            <person name="Wang D."/>
            <person name="Huang X."/>
            <person name="Wang R."/>
            <person name="Lv J."/>
            <person name="Li Y."/>
            <person name="Zhang Z."/>
            <person name="Liu B."/>
            <person name="Lu W."/>
            <person name="Hui Y."/>
            <person name="Liang J."/>
            <person name="Zhou Z."/>
            <person name="Hou R."/>
            <person name="Li X."/>
            <person name="Liu Y."/>
            <person name="Li H."/>
            <person name="Ning X."/>
            <person name="Lin Y."/>
            <person name="Zhao L."/>
            <person name="Xing Q."/>
            <person name="Dou J."/>
            <person name="Li Y."/>
            <person name="Mao J."/>
            <person name="Guo H."/>
            <person name="Dou H."/>
            <person name="Li T."/>
            <person name="Mu C."/>
            <person name="Jiang W."/>
            <person name="Fu Q."/>
            <person name="Fu X."/>
            <person name="Miao Y."/>
            <person name="Liu J."/>
            <person name="Yu Q."/>
            <person name="Li R."/>
            <person name="Liao H."/>
            <person name="Li X."/>
            <person name="Kong Y."/>
            <person name="Jiang Z."/>
            <person name="Chourrout D."/>
            <person name="Li R."/>
            <person name="Bao Z."/>
        </authorList>
    </citation>
    <scope>NUCLEOTIDE SEQUENCE [LARGE SCALE GENOMIC DNA]</scope>
    <source>
        <strain evidence="10 11">PY_sf001</strain>
    </source>
</reference>
<protein>
    <recommendedName>
        <fullName evidence="7">Sulfhydryl light chain</fullName>
    </recommendedName>
</protein>
<comment type="function">
    <text evidence="6">In molluscan muscle, calcium regulation is associated with myosin rather than with actin. Muscle myosin contains two types of light chains: the catalytic light chain, essential for ATPase activity, and the regulatory light chain, a calcium-binding protein responsible for Ca(2+) dependent binding and Ca(2+) dependent Mg-ATPase activity.</text>
</comment>
<evidence type="ECO:0000256" key="7">
    <source>
        <dbReference type="ARBA" id="ARBA00078496"/>
    </source>
</evidence>
<dbReference type="OrthoDB" id="26525at2759"/>
<dbReference type="Pfam" id="PF13499">
    <property type="entry name" value="EF-hand_7"/>
    <property type="match status" value="1"/>
</dbReference>
<evidence type="ECO:0000313" key="11">
    <source>
        <dbReference type="Proteomes" id="UP000242188"/>
    </source>
</evidence>
<dbReference type="GO" id="GO:0016460">
    <property type="term" value="C:myosin II complex"/>
    <property type="evidence" value="ECO:0007669"/>
    <property type="project" value="TreeGrafter"/>
</dbReference>
<feature type="domain" description="EF-hand" evidence="9">
    <location>
        <begin position="164"/>
        <end position="198"/>
    </location>
</feature>
<dbReference type="FunFam" id="1.10.238.10:FF:000003">
    <property type="entry name" value="Calmodulin A"/>
    <property type="match status" value="1"/>
</dbReference>
<dbReference type="AlphaFoldDB" id="A0A210PML4"/>
<name>A0A210PML4_MIZYE</name>
<keyword evidence="1" id="KW-0677">Repeat</keyword>